<keyword evidence="2" id="KW-0227">DNA damage</keyword>
<dbReference type="STRING" id="1754190.A0A1Y2A3U2"/>
<dbReference type="AlphaFoldDB" id="A0A1Y2A3U2"/>
<feature type="compositionally biased region" description="Low complexity" evidence="5">
    <location>
        <begin position="1175"/>
        <end position="1184"/>
    </location>
</feature>
<feature type="compositionally biased region" description="Low complexity" evidence="5">
    <location>
        <begin position="346"/>
        <end position="361"/>
    </location>
</feature>
<dbReference type="PANTHER" id="PTHR15272">
    <property type="entry name" value="CHROMATIN ASSEMBLY FACTOR 1 SUBUNIT A CAF-1 SUBUNIT A"/>
    <property type="match status" value="1"/>
</dbReference>
<feature type="domain" description="Chromatin assembly factor 1 subunit A dimerization" evidence="6">
    <location>
        <begin position="895"/>
        <end position="960"/>
    </location>
</feature>
<feature type="compositionally biased region" description="Polar residues" evidence="5">
    <location>
        <begin position="50"/>
        <end position="59"/>
    </location>
</feature>
<organism evidence="7 8">
    <name type="scientific">Neocallimastix californiae</name>
    <dbReference type="NCBI Taxonomy" id="1754190"/>
    <lineage>
        <taxon>Eukaryota</taxon>
        <taxon>Fungi</taxon>
        <taxon>Fungi incertae sedis</taxon>
        <taxon>Chytridiomycota</taxon>
        <taxon>Chytridiomycota incertae sedis</taxon>
        <taxon>Neocallimastigomycetes</taxon>
        <taxon>Neocallimastigales</taxon>
        <taxon>Neocallimastigaceae</taxon>
        <taxon>Neocallimastix</taxon>
    </lineage>
</organism>
<feature type="compositionally biased region" description="Polar residues" evidence="5">
    <location>
        <begin position="1"/>
        <end position="23"/>
    </location>
</feature>
<feature type="compositionally biased region" description="Acidic residues" evidence="5">
    <location>
        <begin position="610"/>
        <end position="621"/>
    </location>
</feature>
<evidence type="ECO:0000313" key="7">
    <source>
        <dbReference type="EMBL" id="ORY17191.1"/>
    </source>
</evidence>
<protein>
    <recommendedName>
        <fullName evidence="6">Chromatin assembly factor 1 subunit A dimerization domain-containing protein</fullName>
    </recommendedName>
</protein>
<keyword evidence="8" id="KW-1185">Reference proteome</keyword>
<accession>A0A1Y2A3U2</accession>
<comment type="caution">
    <text evidence="7">The sequence shown here is derived from an EMBL/GenBank/DDBJ whole genome shotgun (WGS) entry which is preliminary data.</text>
</comment>
<feature type="compositionally biased region" description="Acidic residues" evidence="5">
    <location>
        <begin position="330"/>
        <end position="345"/>
    </location>
</feature>
<evidence type="ECO:0000256" key="1">
    <source>
        <dbReference type="ARBA" id="ARBA00004123"/>
    </source>
</evidence>
<evidence type="ECO:0000256" key="5">
    <source>
        <dbReference type="SAM" id="MobiDB-lite"/>
    </source>
</evidence>
<reference evidence="7 8" key="1">
    <citation type="submission" date="2016-08" db="EMBL/GenBank/DDBJ databases">
        <title>A Parts List for Fungal Cellulosomes Revealed by Comparative Genomics.</title>
        <authorList>
            <consortium name="DOE Joint Genome Institute"/>
            <person name="Haitjema C.H."/>
            <person name="Gilmore S.P."/>
            <person name="Henske J.K."/>
            <person name="Solomon K.V."/>
            <person name="De Groot R."/>
            <person name="Kuo A."/>
            <person name="Mondo S.J."/>
            <person name="Salamov A.A."/>
            <person name="Labutti K."/>
            <person name="Zhao Z."/>
            <person name="Chiniquy J."/>
            <person name="Barry K."/>
            <person name="Brewer H.M."/>
            <person name="Purvine S.O."/>
            <person name="Wright A.T."/>
            <person name="Boxma B."/>
            <person name="Van Alen T."/>
            <person name="Hackstein J.H."/>
            <person name="Baker S.E."/>
            <person name="Grigoriev I.V."/>
            <person name="O'Malley M.A."/>
        </authorList>
    </citation>
    <scope>NUCLEOTIDE SEQUENCE [LARGE SCALE GENOMIC DNA]</scope>
    <source>
        <strain evidence="7 8">G1</strain>
    </source>
</reference>
<feature type="compositionally biased region" description="Basic and acidic residues" evidence="5">
    <location>
        <begin position="468"/>
        <end position="503"/>
    </location>
</feature>
<dbReference type="Pfam" id="PF12253">
    <property type="entry name" value="CAF1A_dimeriz"/>
    <property type="match status" value="1"/>
</dbReference>
<evidence type="ECO:0000256" key="2">
    <source>
        <dbReference type="ARBA" id="ARBA00022763"/>
    </source>
</evidence>
<evidence type="ECO:0000256" key="4">
    <source>
        <dbReference type="ARBA" id="ARBA00023242"/>
    </source>
</evidence>
<feature type="compositionally biased region" description="Basic and acidic residues" evidence="5">
    <location>
        <begin position="61"/>
        <end position="71"/>
    </location>
</feature>
<feature type="compositionally biased region" description="Basic and acidic residues" evidence="5">
    <location>
        <begin position="436"/>
        <end position="458"/>
    </location>
</feature>
<dbReference type="OrthoDB" id="440676at2759"/>
<feature type="region of interest" description="Disordered" evidence="5">
    <location>
        <begin position="1"/>
        <end position="113"/>
    </location>
</feature>
<feature type="compositionally biased region" description="Basic and acidic residues" evidence="5">
    <location>
        <begin position="268"/>
        <end position="313"/>
    </location>
</feature>
<dbReference type="GO" id="GO:0006334">
    <property type="term" value="P:nucleosome assembly"/>
    <property type="evidence" value="ECO:0007669"/>
    <property type="project" value="TreeGrafter"/>
</dbReference>
<feature type="compositionally biased region" description="Basic and acidic residues" evidence="5">
    <location>
        <begin position="380"/>
        <end position="392"/>
    </location>
</feature>
<feature type="compositionally biased region" description="Basic and acidic residues" evidence="5">
    <location>
        <begin position="198"/>
        <end position="235"/>
    </location>
</feature>
<feature type="compositionally biased region" description="Polar residues" evidence="5">
    <location>
        <begin position="367"/>
        <end position="376"/>
    </location>
</feature>
<name>A0A1Y2A3U2_9FUNG</name>
<dbReference type="EMBL" id="MCOG01000328">
    <property type="protein sequence ID" value="ORY17191.1"/>
    <property type="molecule type" value="Genomic_DNA"/>
</dbReference>
<proteinExistence type="predicted"/>
<feature type="compositionally biased region" description="Basic residues" evidence="5">
    <location>
        <begin position="246"/>
        <end position="267"/>
    </location>
</feature>
<dbReference type="GO" id="GO:0005634">
    <property type="term" value="C:nucleus"/>
    <property type="evidence" value="ECO:0007669"/>
    <property type="project" value="UniProtKB-SubCell"/>
</dbReference>
<dbReference type="GO" id="GO:0006281">
    <property type="term" value="P:DNA repair"/>
    <property type="evidence" value="ECO:0007669"/>
    <property type="project" value="UniProtKB-KW"/>
</dbReference>
<comment type="subcellular location">
    <subcellularLocation>
        <location evidence="1">Nucleus</location>
    </subcellularLocation>
</comment>
<keyword evidence="4" id="KW-0539">Nucleus</keyword>
<feature type="region of interest" description="Disordered" evidence="5">
    <location>
        <begin position="718"/>
        <end position="770"/>
    </location>
</feature>
<dbReference type="InterPro" id="IPR022043">
    <property type="entry name" value="CAF1A_DD"/>
</dbReference>
<dbReference type="PANTHER" id="PTHR15272:SF0">
    <property type="entry name" value="CHROMATIN ASSEMBLY FACTOR 1 SUBUNIT A"/>
    <property type="match status" value="1"/>
</dbReference>
<gene>
    <name evidence="7" type="ORF">LY90DRAFT_708350</name>
</gene>
<evidence type="ECO:0000313" key="8">
    <source>
        <dbReference type="Proteomes" id="UP000193920"/>
    </source>
</evidence>
<feature type="compositionally biased region" description="Basic and acidic residues" evidence="5">
    <location>
        <begin position="405"/>
        <end position="420"/>
    </location>
</feature>
<dbReference type="Proteomes" id="UP000193920">
    <property type="component" value="Unassembled WGS sequence"/>
</dbReference>
<keyword evidence="3" id="KW-0234">DNA repair</keyword>
<feature type="compositionally biased region" description="Basic and acidic residues" evidence="5">
    <location>
        <begin position="718"/>
        <end position="767"/>
    </location>
</feature>
<sequence length="1218" mass="142108">MLGSNSESTSNNSQGKNDNNMVIKNSPSKNETSNKKSTSKSKNSPVKNMKSPNKHNSPNKPKGESSKRLRTIDSFLISLPKSKKVKNQEKNEIDSNVNDNNKSSNETPKKILKKEDDEDNLVILIENNEKSKVNDEVVILDDDDEKMHLEQTDSDIKKMVILIDNGDKKIVEDENDNIENNDDIILINDYKKNKKKEHELKEENNKKIEKNNNELKEENNKKIKEKNVKEDKNKSEIINSKENNKKLKKIIMNKRKKMIRKSKYKKKNNQDIKLNEKDIKNTIKKEDKKDNFKVESDNKEIKEQKSKSKKDIKYQNNNNKSSKKERENIESEDESDNSSDFDSDLSIDTLSSFSSSDLSIDSEVESRLNSRSSSILDVNEENKIKENKEPIVNEKAIINNKKKNSTKENQIEKSNDKESTQKNSPKKTKSSNKNSCKKDNAKKESKKEKSSKKDDVKKIEKKNKKNNKKDCKNDNEKENKKVDKKDNEKNNDKKVEKSEKPINEENITVQNNISTNNKNKNKMKIDEIPDNEIVELKNKRVIFHEKKVQIDTLSETLIELLCFHEYKNSQTEPISKIPERFNSLIAKLVQDSDATENNLINSVYQSLSPTDEDDEDDEDDRNESKLLKSAVLQAIRNVSIRKNYGIEKEKSYYPNLAIFRWEVKNLEWLPKNIQEKIKFRRLRRERASEILKKIVDNMSEDEKNNLFRGKKRKSLIVEENKTNDIKKENNINNEQKDSDEKNDKKVDKNDDIKNDTTPKENEKRKIDQLQGQRSIAGFFSPIKKKKVEEKIIPETIQEKQNMEFDNRFKSFYIKSNTKIAPLNYFQDIKVEYNFDDNAMDVDNKEASLENYLSIIRQRKMKNLIKKRKEEKEKLKMESDIIDLTEGGVIPHYKMKLFQFFENHRPAYYGTWRKNTKVISGRHPFKKDTELLDYDFDSEIEWVADEEGEECLSDEEDEEEDIIESQYEQGDDDGWLVPHGYLSDDEGVEEDIDKVNKLDKKNDPKPMKVVPLIPVIIGPIYAENSYDEIPQDANLAQYTVQLIDEDMNLPLDPFKKYPSNDDNNNNSNEDIDKKLKIVFPEEHLSIFVKIVQYSLKGMIKIIDEAKEMKEFKNIPKIQIEKKLREIAVKEKPEGAFKSCWCVKDEIYKKLNIPKPEIPESLKIENAVTSPKKNKSIFKNIKSPSNSDKKKPSKEPILNFLPQKKNTTSSTETDKTIIID</sequence>
<feature type="region of interest" description="Disordered" evidence="5">
    <location>
        <begin position="198"/>
        <end position="517"/>
    </location>
</feature>
<evidence type="ECO:0000259" key="6">
    <source>
        <dbReference type="Pfam" id="PF12253"/>
    </source>
</evidence>
<evidence type="ECO:0000256" key="3">
    <source>
        <dbReference type="ARBA" id="ARBA00023204"/>
    </source>
</evidence>
<feature type="region of interest" description="Disordered" evidence="5">
    <location>
        <begin position="1168"/>
        <end position="1218"/>
    </location>
</feature>
<dbReference type="GO" id="GO:0033186">
    <property type="term" value="C:CAF-1 complex"/>
    <property type="evidence" value="ECO:0007669"/>
    <property type="project" value="TreeGrafter"/>
</dbReference>
<feature type="region of interest" description="Disordered" evidence="5">
    <location>
        <begin position="602"/>
        <end position="622"/>
    </location>
</feature>
<feature type="compositionally biased region" description="Low complexity" evidence="5">
    <location>
        <begin position="94"/>
        <end position="105"/>
    </location>
</feature>